<feature type="transmembrane region" description="Helical" evidence="1">
    <location>
        <begin position="149"/>
        <end position="167"/>
    </location>
</feature>
<proteinExistence type="predicted"/>
<accession>A0ABY5LI16</accession>
<reference evidence="2" key="1">
    <citation type="submission" date="2022-07" db="EMBL/GenBank/DDBJ databases">
        <title>Complete genome of Vibrio japonicus strain JCM 31412T and phylogenomic assessment of the Nereis clade of the genus Vibrio.</title>
        <authorList>
            <person name="Shlafstein M.D."/>
            <person name="Emsley S.A."/>
            <person name="Ushijima B."/>
            <person name="Videau P."/>
            <person name="Saw J.H."/>
        </authorList>
    </citation>
    <scope>NUCLEOTIDE SEQUENCE</scope>
    <source>
        <strain evidence="2">JCM 31412</strain>
    </source>
</reference>
<organism evidence="2 3">
    <name type="scientific">Vibrio japonicus</name>
    <dbReference type="NCBI Taxonomy" id="1824638"/>
    <lineage>
        <taxon>Bacteria</taxon>
        <taxon>Pseudomonadati</taxon>
        <taxon>Pseudomonadota</taxon>
        <taxon>Gammaproteobacteria</taxon>
        <taxon>Vibrionales</taxon>
        <taxon>Vibrionaceae</taxon>
        <taxon>Vibrio</taxon>
    </lineage>
</organism>
<sequence>MFRKFVFLYSIALLILTFSRSAYIGAFLFYFSSYVYYKKLPIKIAILLFFGVAILYFTYYFSYNSFSTNDVSLSSKFEIFKSLALINTYELLVVLFGVGFEVGGYLYSFRDGAYAHALLTLLLGEVGVIGFIIYGLILGVLITKNSREINGIILTMLICGLSLVYPWDSIYIYSVSILLVKSRLKVQENV</sequence>
<feature type="transmembrane region" description="Helical" evidence="1">
    <location>
        <begin position="40"/>
        <end position="62"/>
    </location>
</feature>
<dbReference type="EMBL" id="CP102096">
    <property type="protein sequence ID" value="UUM30468.1"/>
    <property type="molecule type" value="Genomic_DNA"/>
</dbReference>
<name>A0ABY5LI16_9VIBR</name>
<evidence type="ECO:0008006" key="4">
    <source>
        <dbReference type="Google" id="ProtNLM"/>
    </source>
</evidence>
<evidence type="ECO:0000313" key="3">
    <source>
        <dbReference type="Proteomes" id="UP001058602"/>
    </source>
</evidence>
<feature type="transmembrane region" description="Helical" evidence="1">
    <location>
        <begin position="83"/>
        <end position="107"/>
    </location>
</feature>
<evidence type="ECO:0000256" key="1">
    <source>
        <dbReference type="SAM" id="Phobius"/>
    </source>
</evidence>
<dbReference type="RefSeq" id="WP_257084216.1">
    <property type="nucleotide sequence ID" value="NZ_CP102096.1"/>
</dbReference>
<keyword evidence="3" id="KW-1185">Reference proteome</keyword>
<evidence type="ECO:0000313" key="2">
    <source>
        <dbReference type="EMBL" id="UUM30468.1"/>
    </source>
</evidence>
<gene>
    <name evidence="2" type="ORF">NP165_12405</name>
</gene>
<dbReference type="Proteomes" id="UP001058602">
    <property type="component" value="Chromosome 1"/>
</dbReference>
<keyword evidence="1" id="KW-0472">Membrane</keyword>
<protein>
    <recommendedName>
        <fullName evidence="4">Oligosaccharide repeat unit polymerase</fullName>
    </recommendedName>
</protein>
<feature type="transmembrane region" description="Helical" evidence="1">
    <location>
        <begin position="113"/>
        <end position="142"/>
    </location>
</feature>
<keyword evidence="1" id="KW-1133">Transmembrane helix</keyword>
<keyword evidence="1" id="KW-0812">Transmembrane</keyword>